<dbReference type="AlphaFoldDB" id="A0A1L3GF11"/>
<dbReference type="KEGG" id="pace:A6070_13445"/>
<dbReference type="EMBL" id="CP015518">
    <property type="protein sequence ID" value="APG24425.1"/>
    <property type="molecule type" value="Genomic_DNA"/>
</dbReference>
<dbReference type="STRING" id="29542.A6070_13445"/>
<sequence length="175" mass="19491">MSRGNLSRLGGMLKIYAESGVKRVNFAYPHALGNARKNRHLLLPRYTELGGCLEALIGAAQEFEVAIDFEAVPFCVIPAFPELVGELHELRGSEKRFTPVHDKTRDWNHARRAIKAKGPGCSRCVYDMICEGSWSEYLAWFGDVDLKPVEQDSPGVQKALEMIVRLCRKGSVPCG</sequence>
<organism evidence="1 2">
    <name type="scientific">Syntrophotalea acetylenica</name>
    <name type="common">Pelobacter acetylenicus</name>
    <dbReference type="NCBI Taxonomy" id="29542"/>
    <lineage>
        <taxon>Bacteria</taxon>
        <taxon>Pseudomonadati</taxon>
        <taxon>Thermodesulfobacteriota</taxon>
        <taxon>Desulfuromonadia</taxon>
        <taxon>Desulfuromonadales</taxon>
        <taxon>Syntrophotaleaceae</taxon>
        <taxon>Syntrophotalea</taxon>
    </lineage>
</organism>
<dbReference type="Proteomes" id="UP000182264">
    <property type="component" value="Chromosome"/>
</dbReference>
<dbReference type="RefSeq" id="WP_072286265.1">
    <property type="nucleotide sequence ID" value="NZ_CP015455.1"/>
</dbReference>
<protein>
    <submittedName>
        <fullName evidence="1">Uncharacterized protein</fullName>
    </submittedName>
</protein>
<dbReference type="OrthoDB" id="5469331at2"/>
<gene>
    <name evidence="1" type="ORF">A7E75_04800</name>
</gene>
<evidence type="ECO:0000313" key="1">
    <source>
        <dbReference type="EMBL" id="APG24425.1"/>
    </source>
</evidence>
<evidence type="ECO:0000313" key="2">
    <source>
        <dbReference type="Proteomes" id="UP000182264"/>
    </source>
</evidence>
<accession>A0A1L3GF11</accession>
<proteinExistence type="predicted"/>
<name>A0A1L3GF11_SYNAC</name>
<keyword evidence="2" id="KW-1185">Reference proteome</keyword>
<reference evidence="1 2" key="1">
    <citation type="journal article" date="2017" name="Genome Announc.">
        <title>Complete Genome Sequences of Two Acetylene-Fermenting Pelobacter acetylenicus Strains.</title>
        <authorList>
            <person name="Sutton J.M."/>
            <person name="Baesman S.M."/>
            <person name="Fierst J.L."/>
            <person name="Poret-Peterson A.T."/>
            <person name="Oremland R.S."/>
            <person name="Dunlap D.S."/>
            <person name="Akob D.M."/>
        </authorList>
    </citation>
    <scope>NUCLEOTIDE SEQUENCE [LARGE SCALE GENOMIC DNA]</scope>
    <source>
        <strain evidence="1 2">DSM 3247</strain>
    </source>
</reference>